<feature type="transmembrane region" description="Helical" evidence="7">
    <location>
        <begin position="137"/>
        <end position="162"/>
    </location>
</feature>
<dbReference type="AlphaFoldDB" id="A0AA35RE32"/>
<comment type="similarity">
    <text evidence="6">Belongs to the ABC-4 integral membrane protein family.</text>
</comment>
<dbReference type="GO" id="GO:0022857">
    <property type="term" value="F:transmembrane transporter activity"/>
    <property type="evidence" value="ECO:0007669"/>
    <property type="project" value="TreeGrafter"/>
</dbReference>
<evidence type="ECO:0000256" key="5">
    <source>
        <dbReference type="ARBA" id="ARBA00023136"/>
    </source>
</evidence>
<feature type="transmembrane region" description="Helical" evidence="7">
    <location>
        <begin position="182"/>
        <end position="205"/>
    </location>
</feature>
<evidence type="ECO:0000256" key="2">
    <source>
        <dbReference type="ARBA" id="ARBA00022475"/>
    </source>
</evidence>
<evidence type="ECO:0000259" key="8">
    <source>
        <dbReference type="Pfam" id="PF02687"/>
    </source>
</evidence>
<evidence type="ECO:0000256" key="7">
    <source>
        <dbReference type="SAM" id="Phobius"/>
    </source>
</evidence>
<feature type="transmembrane region" description="Helical" evidence="7">
    <location>
        <begin position="84"/>
        <end position="116"/>
    </location>
</feature>
<accession>A0AA35RE32</accession>
<sequence length="222" mass="24156">MESRGKGLDTENSEDNQVFIPITTAQTHFWGNDRVGHILIRAKDHQSVDQAVKEVKTVLKRNHDGEEFFETWVMKEELKSANRIIMVIELILVIIASVSLVVGGIGILNIMLVSVTERIPEIGLRKAVGAKSRDIRAQFLIESVILCLIGSLIGIALGAALGSGFAWAVSKFMKDVIEWPSIITAESVLTAVCAGGGVGVFFGYYPASRAAKLTPIEALRHT</sequence>
<evidence type="ECO:0000313" key="9">
    <source>
        <dbReference type="EMBL" id="CAI8009779.1"/>
    </source>
</evidence>
<dbReference type="InterPro" id="IPR050250">
    <property type="entry name" value="Macrolide_Exporter_MacB"/>
</dbReference>
<dbReference type="EMBL" id="CASHTH010000991">
    <property type="protein sequence ID" value="CAI8009779.1"/>
    <property type="molecule type" value="Genomic_DNA"/>
</dbReference>
<dbReference type="InterPro" id="IPR003838">
    <property type="entry name" value="ABC3_permease_C"/>
</dbReference>
<protein>
    <submittedName>
        <fullName evidence="9">Macrolide export ATP-binding/permease protein MacB</fullName>
    </submittedName>
</protein>
<proteinExistence type="inferred from homology"/>
<evidence type="ECO:0000256" key="1">
    <source>
        <dbReference type="ARBA" id="ARBA00004651"/>
    </source>
</evidence>
<dbReference type="GO" id="GO:0005524">
    <property type="term" value="F:ATP binding"/>
    <property type="evidence" value="ECO:0007669"/>
    <property type="project" value="UniProtKB-KW"/>
</dbReference>
<dbReference type="PANTHER" id="PTHR30572">
    <property type="entry name" value="MEMBRANE COMPONENT OF TRANSPORTER-RELATED"/>
    <property type="match status" value="1"/>
</dbReference>
<keyword evidence="3 7" id="KW-0812">Transmembrane</keyword>
<gene>
    <name evidence="9" type="ORF">GBAR_LOCUS6540</name>
</gene>
<organism evidence="9 10">
    <name type="scientific">Geodia barretti</name>
    <name type="common">Barrett's horny sponge</name>
    <dbReference type="NCBI Taxonomy" id="519541"/>
    <lineage>
        <taxon>Eukaryota</taxon>
        <taxon>Metazoa</taxon>
        <taxon>Porifera</taxon>
        <taxon>Demospongiae</taxon>
        <taxon>Heteroscleromorpha</taxon>
        <taxon>Tetractinellida</taxon>
        <taxon>Astrophorina</taxon>
        <taxon>Geodiidae</taxon>
        <taxon>Geodia</taxon>
    </lineage>
</organism>
<name>A0AA35RE32_GEOBA</name>
<keyword evidence="9" id="KW-0547">Nucleotide-binding</keyword>
<keyword evidence="5 7" id="KW-0472">Membrane</keyword>
<dbReference type="Pfam" id="PF02687">
    <property type="entry name" value="FtsX"/>
    <property type="match status" value="1"/>
</dbReference>
<keyword evidence="2" id="KW-1003">Cell membrane</keyword>
<feature type="domain" description="ABC3 transporter permease C-terminal" evidence="8">
    <location>
        <begin position="94"/>
        <end position="215"/>
    </location>
</feature>
<comment type="subcellular location">
    <subcellularLocation>
        <location evidence="1">Cell membrane</location>
        <topology evidence="1">Multi-pass membrane protein</topology>
    </subcellularLocation>
</comment>
<evidence type="ECO:0000256" key="3">
    <source>
        <dbReference type="ARBA" id="ARBA00022692"/>
    </source>
</evidence>
<evidence type="ECO:0000256" key="6">
    <source>
        <dbReference type="ARBA" id="ARBA00038076"/>
    </source>
</evidence>
<dbReference type="PANTHER" id="PTHR30572:SF4">
    <property type="entry name" value="ABC TRANSPORTER PERMEASE YTRF"/>
    <property type="match status" value="1"/>
</dbReference>
<evidence type="ECO:0000313" key="10">
    <source>
        <dbReference type="Proteomes" id="UP001174909"/>
    </source>
</evidence>
<evidence type="ECO:0000256" key="4">
    <source>
        <dbReference type="ARBA" id="ARBA00022989"/>
    </source>
</evidence>
<dbReference type="Proteomes" id="UP001174909">
    <property type="component" value="Unassembled WGS sequence"/>
</dbReference>
<keyword evidence="4 7" id="KW-1133">Transmembrane helix</keyword>
<comment type="caution">
    <text evidence="9">The sequence shown here is derived from an EMBL/GenBank/DDBJ whole genome shotgun (WGS) entry which is preliminary data.</text>
</comment>
<keyword evidence="10" id="KW-1185">Reference proteome</keyword>
<reference evidence="9" key="1">
    <citation type="submission" date="2023-03" db="EMBL/GenBank/DDBJ databases">
        <authorList>
            <person name="Steffen K."/>
            <person name="Cardenas P."/>
        </authorList>
    </citation>
    <scope>NUCLEOTIDE SEQUENCE</scope>
</reference>
<keyword evidence="9" id="KW-0067">ATP-binding</keyword>
<dbReference type="GO" id="GO:0005886">
    <property type="term" value="C:plasma membrane"/>
    <property type="evidence" value="ECO:0007669"/>
    <property type="project" value="UniProtKB-SubCell"/>
</dbReference>